<name>X1ANK5_9ZZZZ</name>
<evidence type="ECO:0008006" key="5">
    <source>
        <dbReference type="Google" id="ProtNLM"/>
    </source>
</evidence>
<evidence type="ECO:0000313" key="4">
    <source>
        <dbReference type="EMBL" id="GAG70957.1"/>
    </source>
</evidence>
<accession>X1ANK5</accession>
<dbReference type="Pfam" id="PF20696">
    <property type="entry name" value="UbiD_C"/>
    <property type="match status" value="1"/>
</dbReference>
<dbReference type="PANTHER" id="PTHR30108:SF21">
    <property type="entry name" value="4-HYDROXYBENZOATE DECARBOXYLASE"/>
    <property type="match status" value="1"/>
</dbReference>
<evidence type="ECO:0000259" key="3">
    <source>
        <dbReference type="Pfam" id="PF20696"/>
    </source>
</evidence>
<dbReference type="SUPFAM" id="SSF143968">
    <property type="entry name" value="UbiD C-terminal domain-like"/>
    <property type="match status" value="1"/>
</dbReference>
<dbReference type="Pfam" id="PF01977">
    <property type="entry name" value="UbiD"/>
    <property type="match status" value="1"/>
</dbReference>
<organism evidence="4">
    <name type="scientific">marine sediment metagenome</name>
    <dbReference type="NCBI Taxonomy" id="412755"/>
    <lineage>
        <taxon>unclassified sequences</taxon>
        <taxon>metagenomes</taxon>
        <taxon>ecological metagenomes</taxon>
    </lineage>
</organism>
<comment type="caution">
    <text evidence="4">The sequence shown here is derived from an EMBL/GenBank/DDBJ whole genome shotgun (WGS) entry which is preliminary data.</text>
</comment>
<sequence>QIGKNKMVVRVVRGRDFHKFLERNGEVDVAFCIGNTPEVLIAAATSVETGINELEIANALRKISVTRAKTVDLMIPADSEFVLEGRIILEDKHDEGPFIDLTETVDVIRQEPIFEVKKITHRKTAIWQGLLPGRDEHKILMGMPREPTVFRKIKERGIEVLDVNITPGGASWLHVAIKIKKKNDDDGIQALEGAFSGHKSAKHIWVYDDDIDIYSDEEREWAMATRFQADVDLLIKDQEPGSSLDPSAEPGTKMTTKCGFDCTKTLDTKGKSFDKAKFPEVDLKKYLGE</sequence>
<dbReference type="GO" id="GO:0005737">
    <property type="term" value="C:cytoplasm"/>
    <property type="evidence" value="ECO:0007669"/>
    <property type="project" value="TreeGrafter"/>
</dbReference>
<dbReference type="EMBL" id="BART01006869">
    <property type="protein sequence ID" value="GAG70957.1"/>
    <property type="molecule type" value="Genomic_DNA"/>
</dbReference>
<dbReference type="GO" id="GO:0016831">
    <property type="term" value="F:carboxy-lyase activity"/>
    <property type="evidence" value="ECO:0007669"/>
    <property type="project" value="InterPro"/>
</dbReference>
<evidence type="ECO:0000256" key="1">
    <source>
        <dbReference type="ARBA" id="ARBA00010021"/>
    </source>
</evidence>
<dbReference type="NCBIfam" id="TIGR00148">
    <property type="entry name" value="UbiD family decarboxylase"/>
    <property type="match status" value="1"/>
</dbReference>
<feature type="domain" description="3-octaprenyl-4-hydroxybenzoate carboxy-lyase-like C-terminal" evidence="3">
    <location>
        <begin position="139"/>
        <end position="262"/>
    </location>
</feature>
<dbReference type="InterPro" id="IPR002830">
    <property type="entry name" value="UbiD"/>
</dbReference>
<comment type="similarity">
    <text evidence="1">Belongs to the UbiD family.</text>
</comment>
<dbReference type="AlphaFoldDB" id="X1ANK5"/>
<feature type="non-terminal residue" evidence="4">
    <location>
        <position position="1"/>
    </location>
</feature>
<proteinExistence type="inferred from homology"/>
<dbReference type="PANTHER" id="PTHR30108">
    <property type="entry name" value="3-OCTAPRENYL-4-HYDROXYBENZOATE CARBOXY-LYASE-RELATED"/>
    <property type="match status" value="1"/>
</dbReference>
<feature type="domain" description="3-octaprenyl-4-hydroxybenzoate carboxy-lyase-like Rift-related" evidence="2">
    <location>
        <begin position="2"/>
        <end position="134"/>
    </location>
</feature>
<reference evidence="4" key="1">
    <citation type="journal article" date="2014" name="Front. Microbiol.">
        <title>High frequency of phylogenetically diverse reductive dehalogenase-homologous genes in deep subseafloor sedimentary metagenomes.</title>
        <authorList>
            <person name="Kawai M."/>
            <person name="Futagami T."/>
            <person name="Toyoda A."/>
            <person name="Takaki Y."/>
            <person name="Nishi S."/>
            <person name="Hori S."/>
            <person name="Arai W."/>
            <person name="Tsubouchi T."/>
            <person name="Morono Y."/>
            <person name="Uchiyama I."/>
            <person name="Ito T."/>
            <person name="Fujiyama A."/>
            <person name="Inagaki F."/>
            <person name="Takami H."/>
        </authorList>
    </citation>
    <scope>NUCLEOTIDE SEQUENCE</scope>
    <source>
        <strain evidence="4">Expedition CK06-06</strain>
    </source>
</reference>
<gene>
    <name evidence="4" type="ORF">S01H4_15676</name>
</gene>
<dbReference type="InterPro" id="IPR048304">
    <property type="entry name" value="UbiD_Rift_dom"/>
</dbReference>
<dbReference type="Gene3D" id="3.40.1670.10">
    <property type="entry name" value="UbiD C-terminal domain-like"/>
    <property type="match status" value="1"/>
</dbReference>
<dbReference type="InterPro" id="IPR049381">
    <property type="entry name" value="UbiD-like_C"/>
</dbReference>
<evidence type="ECO:0000259" key="2">
    <source>
        <dbReference type="Pfam" id="PF01977"/>
    </source>
</evidence>
<protein>
    <recommendedName>
        <fullName evidence="5">UbiD family decarboxylase</fullName>
    </recommendedName>
</protein>
<dbReference type="SUPFAM" id="SSF50475">
    <property type="entry name" value="FMN-binding split barrel"/>
    <property type="match status" value="1"/>
</dbReference>